<evidence type="ECO:0000256" key="1">
    <source>
        <dbReference type="SAM" id="MobiDB-lite"/>
    </source>
</evidence>
<organism evidence="2 3">
    <name type="scientific">Streptomyces daqingensis</name>
    <dbReference type="NCBI Taxonomy" id="1472640"/>
    <lineage>
        <taxon>Bacteria</taxon>
        <taxon>Bacillati</taxon>
        <taxon>Actinomycetota</taxon>
        <taxon>Actinomycetes</taxon>
        <taxon>Kitasatosporales</taxon>
        <taxon>Streptomycetaceae</taxon>
        <taxon>Streptomyces</taxon>
    </lineage>
</organism>
<sequence length="71" mass="7829">MLLRRSHHQGPPTAARLSPVSVIRPSVRPAAGRFPASTEEPSIPPQNPNTPSHSQDRGDIAMETQFPYSNW</sequence>
<comment type="caution">
    <text evidence="2">The sequence shown here is derived from an EMBL/GenBank/DDBJ whole genome shotgun (WGS) entry which is preliminary data.</text>
</comment>
<evidence type="ECO:0000313" key="2">
    <source>
        <dbReference type="EMBL" id="GGO50740.1"/>
    </source>
</evidence>
<accession>A0ABQ2MFS0</accession>
<proteinExistence type="predicted"/>
<dbReference type="Proteomes" id="UP000631535">
    <property type="component" value="Unassembled WGS sequence"/>
</dbReference>
<dbReference type="EMBL" id="BMMP01000009">
    <property type="protein sequence ID" value="GGO50740.1"/>
    <property type="molecule type" value="Genomic_DNA"/>
</dbReference>
<feature type="region of interest" description="Disordered" evidence="1">
    <location>
        <begin position="1"/>
        <end position="71"/>
    </location>
</feature>
<protein>
    <submittedName>
        <fullName evidence="2">Uncharacterized protein</fullName>
    </submittedName>
</protein>
<keyword evidence="3" id="KW-1185">Reference proteome</keyword>
<gene>
    <name evidence="2" type="ORF">GCM10012287_31190</name>
</gene>
<reference evidence="3" key="1">
    <citation type="journal article" date="2019" name="Int. J. Syst. Evol. Microbiol.">
        <title>The Global Catalogue of Microorganisms (GCM) 10K type strain sequencing project: providing services to taxonomists for standard genome sequencing and annotation.</title>
        <authorList>
            <consortium name="The Broad Institute Genomics Platform"/>
            <consortium name="The Broad Institute Genome Sequencing Center for Infectious Disease"/>
            <person name="Wu L."/>
            <person name="Ma J."/>
        </authorList>
    </citation>
    <scope>NUCLEOTIDE SEQUENCE [LARGE SCALE GENOMIC DNA]</scope>
    <source>
        <strain evidence="3">CGMCC 4.7178</strain>
    </source>
</reference>
<evidence type="ECO:0000313" key="3">
    <source>
        <dbReference type="Proteomes" id="UP000631535"/>
    </source>
</evidence>
<name>A0ABQ2MFS0_9ACTN</name>